<keyword evidence="1" id="KW-0732">Signal</keyword>
<keyword evidence="3" id="KW-1185">Reference proteome</keyword>
<dbReference type="Proteomes" id="UP000838412">
    <property type="component" value="Chromosome 9"/>
</dbReference>
<protein>
    <submittedName>
        <fullName evidence="2">Hypp5330 protein</fullName>
    </submittedName>
</protein>
<sequence>MKRPEVCMLLILGFTMSALCTEAWDCADGGCEIQPADGPLPPTATINWLPDGNEDQEMAARTIRKVPPSFKERIMLKSLLRQMGVAMRLPPLRKPKN</sequence>
<organism evidence="2 3">
    <name type="scientific">Branchiostoma lanceolatum</name>
    <name type="common">Common lancelet</name>
    <name type="synonym">Amphioxus lanceolatum</name>
    <dbReference type="NCBI Taxonomy" id="7740"/>
    <lineage>
        <taxon>Eukaryota</taxon>
        <taxon>Metazoa</taxon>
        <taxon>Chordata</taxon>
        <taxon>Cephalochordata</taxon>
        <taxon>Leptocardii</taxon>
        <taxon>Amphioxiformes</taxon>
        <taxon>Branchiostomatidae</taxon>
        <taxon>Branchiostoma</taxon>
    </lineage>
</organism>
<gene>
    <name evidence="2" type="primary">Hypp5330</name>
    <name evidence="2" type="ORF">BLAG_LOCUS25510</name>
</gene>
<reference evidence="2" key="1">
    <citation type="submission" date="2022-01" db="EMBL/GenBank/DDBJ databases">
        <authorList>
            <person name="Braso-Vives M."/>
        </authorList>
    </citation>
    <scope>NUCLEOTIDE SEQUENCE</scope>
</reference>
<evidence type="ECO:0000313" key="2">
    <source>
        <dbReference type="EMBL" id="CAH1274512.1"/>
    </source>
</evidence>
<evidence type="ECO:0000256" key="1">
    <source>
        <dbReference type="SAM" id="SignalP"/>
    </source>
</evidence>
<accession>A0A8K0F1V9</accession>
<feature type="signal peptide" evidence="1">
    <location>
        <begin position="1"/>
        <end position="20"/>
    </location>
</feature>
<name>A0A8K0F1V9_BRALA</name>
<proteinExistence type="predicted"/>
<dbReference type="OrthoDB" id="10044298at2759"/>
<evidence type="ECO:0000313" key="3">
    <source>
        <dbReference type="Proteomes" id="UP000838412"/>
    </source>
</evidence>
<dbReference type="EMBL" id="OV696694">
    <property type="protein sequence ID" value="CAH1274512.1"/>
    <property type="molecule type" value="Genomic_DNA"/>
</dbReference>
<feature type="chain" id="PRO_5035469115" evidence="1">
    <location>
        <begin position="21"/>
        <end position="97"/>
    </location>
</feature>
<dbReference type="AlphaFoldDB" id="A0A8K0F1V9"/>